<dbReference type="Proteomes" id="UP000243499">
    <property type="component" value="Chromosome 2"/>
</dbReference>
<dbReference type="Gramene" id="PAN09706">
    <property type="protein sequence ID" value="PAN09706"/>
    <property type="gene ID" value="PAHAL_2G045000"/>
</dbReference>
<gene>
    <name evidence="2" type="ORF">PAHAL_2G045000</name>
</gene>
<feature type="region of interest" description="Disordered" evidence="1">
    <location>
        <begin position="1"/>
        <end position="21"/>
    </location>
</feature>
<name>A0A2S3GW80_9POAL</name>
<organism evidence="2">
    <name type="scientific">Panicum hallii</name>
    <dbReference type="NCBI Taxonomy" id="206008"/>
    <lineage>
        <taxon>Eukaryota</taxon>
        <taxon>Viridiplantae</taxon>
        <taxon>Streptophyta</taxon>
        <taxon>Embryophyta</taxon>
        <taxon>Tracheophyta</taxon>
        <taxon>Spermatophyta</taxon>
        <taxon>Magnoliopsida</taxon>
        <taxon>Liliopsida</taxon>
        <taxon>Poales</taxon>
        <taxon>Poaceae</taxon>
        <taxon>PACMAD clade</taxon>
        <taxon>Panicoideae</taxon>
        <taxon>Panicodae</taxon>
        <taxon>Paniceae</taxon>
        <taxon>Panicinae</taxon>
        <taxon>Panicum</taxon>
        <taxon>Panicum sect. Panicum</taxon>
    </lineage>
</organism>
<evidence type="ECO:0000313" key="2">
    <source>
        <dbReference type="EMBL" id="PAN09706.2"/>
    </source>
</evidence>
<sequence length="120" mass="12675">MEAAPAGIRTRACPQPTPAGPTLPAPCSCQPLPCSRSDPWNSVRRAHPGLHFFSPVKIRSGGAVPARFRRFVWPVLAGFVPAPVVGTGWWSGGATEGIKFQSFSSHLLPQLAGISVDSDS</sequence>
<reference evidence="2" key="1">
    <citation type="submission" date="2018-04" db="EMBL/GenBank/DDBJ databases">
        <title>WGS assembly of Panicum hallii.</title>
        <authorList>
            <person name="Lovell J."/>
            <person name="Jenkins J."/>
            <person name="Lowry D."/>
            <person name="Mamidi S."/>
            <person name="Sreedasyam A."/>
            <person name="Weng X."/>
            <person name="Barry K."/>
            <person name="Bonette J."/>
            <person name="Campitelli B."/>
            <person name="Daum C."/>
            <person name="Gordon S."/>
            <person name="Gould B."/>
            <person name="Lipzen A."/>
            <person name="Macqueen A."/>
            <person name="Palacio-Mejia J."/>
            <person name="Plott C."/>
            <person name="Shakirov E."/>
            <person name="Shu S."/>
            <person name="Yoshinaga Y."/>
            <person name="Zane M."/>
            <person name="Rokhsar D."/>
            <person name="Grimwood J."/>
            <person name="Schmutz J."/>
            <person name="Juenger T."/>
        </authorList>
    </citation>
    <scope>NUCLEOTIDE SEQUENCE [LARGE SCALE GENOMIC DNA]</scope>
    <source>
        <strain evidence="2">FIL2</strain>
    </source>
</reference>
<dbReference type="AlphaFoldDB" id="A0A2S3GW80"/>
<protein>
    <submittedName>
        <fullName evidence="2">Uncharacterized protein</fullName>
    </submittedName>
</protein>
<evidence type="ECO:0000256" key="1">
    <source>
        <dbReference type="SAM" id="MobiDB-lite"/>
    </source>
</evidence>
<proteinExistence type="predicted"/>
<dbReference type="EMBL" id="CM008047">
    <property type="protein sequence ID" value="PAN09706.2"/>
    <property type="molecule type" value="Genomic_DNA"/>
</dbReference>
<accession>A0A2S3GW80</accession>